<reference evidence="4 5" key="1">
    <citation type="submission" date="2016-07" db="EMBL/GenBank/DDBJ databases">
        <title>Pervasive Adenine N6-methylation of Active Genes in Fungi.</title>
        <authorList>
            <consortium name="DOE Joint Genome Institute"/>
            <person name="Mondo S.J."/>
            <person name="Dannebaum R.O."/>
            <person name="Kuo R.C."/>
            <person name="Labutti K."/>
            <person name="Haridas S."/>
            <person name="Kuo A."/>
            <person name="Salamov A."/>
            <person name="Ahrendt S.R."/>
            <person name="Lipzen A."/>
            <person name="Sullivan W."/>
            <person name="Andreopoulos W.B."/>
            <person name="Clum A."/>
            <person name="Lindquist E."/>
            <person name="Daum C."/>
            <person name="Ramamoorthy G.K."/>
            <person name="Gryganskyi A."/>
            <person name="Culley D."/>
            <person name="Magnuson J.K."/>
            <person name="James T.Y."/>
            <person name="O'Malley M.A."/>
            <person name="Stajich J.E."/>
            <person name="Spatafora J.W."/>
            <person name="Visel A."/>
            <person name="Grigoriev I.V."/>
        </authorList>
    </citation>
    <scope>NUCLEOTIDE SEQUENCE [LARGE SCALE GENOMIC DNA]</scope>
    <source>
        <strain evidence="4 5">CBS 115471</strain>
    </source>
</reference>
<evidence type="ECO:0000313" key="5">
    <source>
        <dbReference type="Proteomes" id="UP000193144"/>
    </source>
</evidence>
<dbReference type="EMBL" id="MCFA01000115">
    <property type="protein sequence ID" value="ORY06671.1"/>
    <property type="molecule type" value="Genomic_DNA"/>
</dbReference>
<evidence type="ECO:0000313" key="4">
    <source>
        <dbReference type="EMBL" id="ORY06671.1"/>
    </source>
</evidence>
<feature type="chain" id="PRO_5012779187" description="SET domain-containing protein" evidence="2">
    <location>
        <begin position="20"/>
        <end position="407"/>
    </location>
</feature>
<dbReference type="PROSITE" id="PS50280">
    <property type="entry name" value="SET"/>
    <property type="match status" value="1"/>
</dbReference>
<evidence type="ECO:0000259" key="3">
    <source>
        <dbReference type="PROSITE" id="PS50280"/>
    </source>
</evidence>
<feature type="signal peptide" evidence="2">
    <location>
        <begin position="1"/>
        <end position="19"/>
    </location>
</feature>
<dbReference type="Gene3D" id="2.170.270.10">
    <property type="entry name" value="SET domain"/>
    <property type="match status" value="1"/>
</dbReference>
<dbReference type="SUPFAM" id="SSF82199">
    <property type="entry name" value="SET domain"/>
    <property type="match status" value="1"/>
</dbReference>
<sequence length="407" mass="45644">MKFQLTTLLLPSLLPHVRASPRNTCSLNLLFSPPYCPLFEQHLPPSQRYHRNVRESNRSSNTSASNTAQPEQLWTSDPFCISEFCVWTDTYFASDRGISIIATRNLAEGVAKSEGYQSARRTRTSSAESQTSPKYEVKALPGRGFGLVANHTLIRGDGVISESPVILAQHDIEDLLGEREIAVLHRVAVERLPQRSRADAAALHGYGGKGSAYDRFSANAFKVYDFAGVFPMVARINHDCRPNAHFHFDKKSFTHRIHAIRTIEPGEEITISYLSHYLTSDERAHRTTSQWGFECSCRLCHAAREDINNSDNRLSRIQSIEAFFLEERQDEITANPAMAEELIQLYKEERLGAPISRAYGYAAKQHALVGDKAKARMYANHALDAAKLWAGPWSKEVAHIYALLAGL</sequence>
<keyword evidence="5" id="KW-1185">Reference proteome</keyword>
<dbReference type="STRING" id="1231657.A0A1Y1Z8U6"/>
<name>A0A1Y1Z8U6_9PLEO</name>
<dbReference type="Pfam" id="PF00856">
    <property type="entry name" value="SET"/>
    <property type="match status" value="1"/>
</dbReference>
<gene>
    <name evidence="4" type="ORF">BCR34DRAFT_32431</name>
</gene>
<comment type="caution">
    <text evidence="4">The sequence shown here is derived from an EMBL/GenBank/DDBJ whole genome shotgun (WGS) entry which is preliminary data.</text>
</comment>
<dbReference type="PANTHER" id="PTHR47332:SF6">
    <property type="entry name" value="SET DOMAIN-CONTAINING PROTEIN"/>
    <property type="match status" value="1"/>
</dbReference>
<feature type="region of interest" description="Disordered" evidence="1">
    <location>
        <begin position="51"/>
        <end position="70"/>
    </location>
</feature>
<feature type="region of interest" description="Disordered" evidence="1">
    <location>
        <begin position="112"/>
        <end position="133"/>
    </location>
</feature>
<feature type="domain" description="SET" evidence="3">
    <location>
        <begin position="133"/>
        <end position="274"/>
    </location>
</feature>
<dbReference type="InterPro" id="IPR046341">
    <property type="entry name" value="SET_dom_sf"/>
</dbReference>
<accession>A0A1Y1Z8U6</accession>
<keyword evidence="2" id="KW-0732">Signal</keyword>
<dbReference type="CDD" id="cd20071">
    <property type="entry name" value="SET_SMYD"/>
    <property type="match status" value="1"/>
</dbReference>
<dbReference type="InterPro" id="IPR001214">
    <property type="entry name" value="SET_dom"/>
</dbReference>
<dbReference type="OrthoDB" id="265717at2759"/>
<dbReference type="PANTHER" id="PTHR47332">
    <property type="entry name" value="SET DOMAIN-CONTAINING PROTEIN 5"/>
    <property type="match status" value="1"/>
</dbReference>
<dbReference type="InterPro" id="IPR053185">
    <property type="entry name" value="SET_domain_protein"/>
</dbReference>
<protein>
    <recommendedName>
        <fullName evidence="3">SET domain-containing protein</fullName>
    </recommendedName>
</protein>
<evidence type="ECO:0000256" key="1">
    <source>
        <dbReference type="SAM" id="MobiDB-lite"/>
    </source>
</evidence>
<organism evidence="4 5">
    <name type="scientific">Clohesyomyces aquaticus</name>
    <dbReference type="NCBI Taxonomy" id="1231657"/>
    <lineage>
        <taxon>Eukaryota</taxon>
        <taxon>Fungi</taxon>
        <taxon>Dikarya</taxon>
        <taxon>Ascomycota</taxon>
        <taxon>Pezizomycotina</taxon>
        <taxon>Dothideomycetes</taxon>
        <taxon>Pleosporomycetidae</taxon>
        <taxon>Pleosporales</taxon>
        <taxon>Lindgomycetaceae</taxon>
        <taxon>Clohesyomyces</taxon>
    </lineage>
</organism>
<dbReference type="AlphaFoldDB" id="A0A1Y1Z8U6"/>
<dbReference type="Proteomes" id="UP000193144">
    <property type="component" value="Unassembled WGS sequence"/>
</dbReference>
<evidence type="ECO:0000256" key="2">
    <source>
        <dbReference type="SAM" id="SignalP"/>
    </source>
</evidence>
<proteinExistence type="predicted"/>
<feature type="compositionally biased region" description="Low complexity" evidence="1">
    <location>
        <begin position="58"/>
        <end position="68"/>
    </location>
</feature>
<dbReference type="SMART" id="SM00317">
    <property type="entry name" value="SET"/>
    <property type="match status" value="1"/>
</dbReference>